<dbReference type="RefSeq" id="WP_327607601.1">
    <property type="nucleotide sequence ID" value="NZ_JARZFX010000004.1"/>
</dbReference>
<accession>A0ABU6KFY4</accession>
<dbReference type="CDD" id="cd00761">
    <property type="entry name" value="Glyco_tranf_GTA_type"/>
    <property type="match status" value="1"/>
</dbReference>
<dbReference type="SUPFAM" id="SSF53448">
    <property type="entry name" value="Nucleotide-diphospho-sugar transferases"/>
    <property type="match status" value="1"/>
</dbReference>
<dbReference type="InterPro" id="IPR029044">
    <property type="entry name" value="Nucleotide-diphossugar_trans"/>
</dbReference>
<comment type="caution">
    <text evidence="5">The sequence shown here is derived from an EMBL/GenBank/DDBJ whole genome shotgun (WGS) entry which is preliminary data.</text>
</comment>
<comment type="similarity">
    <text evidence="1">Belongs to the glycosyltransferase 2 family.</text>
</comment>
<dbReference type="PANTHER" id="PTHR22916:SF51">
    <property type="entry name" value="GLYCOSYLTRANSFERASE EPSH-RELATED"/>
    <property type="match status" value="1"/>
</dbReference>
<name>A0ABU6KFY4_9BACI</name>
<evidence type="ECO:0000313" key="6">
    <source>
        <dbReference type="Proteomes" id="UP001335737"/>
    </source>
</evidence>
<dbReference type="EMBL" id="JARZFX010000004">
    <property type="protein sequence ID" value="MEC5424036.1"/>
    <property type="molecule type" value="Genomic_DNA"/>
</dbReference>
<feature type="domain" description="Glycosyltransferase 2-like" evidence="4">
    <location>
        <begin position="7"/>
        <end position="172"/>
    </location>
</feature>
<dbReference type="Pfam" id="PF00535">
    <property type="entry name" value="Glycos_transf_2"/>
    <property type="match status" value="1"/>
</dbReference>
<protein>
    <submittedName>
        <fullName evidence="5">Glycosyltransferase</fullName>
        <ecNumber evidence="5">2.4.-.-</ecNumber>
    </submittedName>
</protein>
<evidence type="ECO:0000256" key="2">
    <source>
        <dbReference type="ARBA" id="ARBA00022676"/>
    </source>
</evidence>
<evidence type="ECO:0000259" key="4">
    <source>
        <dbReference type="Pfam" id="PF00535"/>
    </source>
</evidence>
<dbReference type="EC" id="2.4.-.-" evidence="5"/>
<evidence type="ECO:0000256" key="3">
    <source>
        <dbReference type="ARBA" id="ARBA00022679"/>
    </source>
</evidence>
<keyword evidence="3 5" id="KW-0808">Transferase</keyword>
<proteinExistence type="inferred from homology"/>
<sequence>MSPPTISIIVPVYNVEAYLRKCLDSIIAQTFTNFEVILVNDGSTDDSGVICDEYAAKDSRIIVVHKEYGGVSSARNAGVELVKGDYIGFVDGDDYIEKDMYLTLFHLCQENESDIAICNLGRVIDGKLINGGNHEVYIKEFTNEEGMSELFKGVLYRFSLCNKLFSRKCFQDIQFPEGRIHEDLSTTYKLFANAQKIVYSNFLGYIYVKRNNSILTSRFNQSRLDAFIGWNEILVFMKKNYDQILEDVVACYGYWCVDNIYYILNQIPDKTYRKIYLKNIQKNLLSNYEDVMKNKLLSFKYKYIVSMMKYNLRFLVFSNQVKRVFRNQSIG</sequence>
<dbReference type="InterPro" id="IPR001173">
    <property type="entry name" value="Glyco_trans_2-like"/>
</dbReference>
<evidence type="ECO:0000256" key="1">
    <source>
        <dbReference type="ARBA" id="ARBA00006739"/>
    </source>
</evidence>
<keyword evidence="2 5" id="KW-0328">Glycosyltransferase</keyword>
<dbReference type="GO" id="GO:0016757">
    <property type="term" value="F:glycosyltransferase activity"/>
    <property type="evidence" value="ECO:0007669"/>
    <property type="project" value="UniProtKB-KW"/>
</dbReference>
<evidence type="ECO:0000313" key="5">
    <source>
        <dbReference type="EMBL" id="MEC5424036.1"/>
    </source>
</evidence>
<dbReference type="Gene3D" id="3.90.550.10">
    <property type="entry name" value="Spore Coat Polysaccharide Biosynthesis Protein SpsA, Chain A"/>
    <property type="match status" value="1"/>
</dbReference>
<dbReference type="Proteomes" id="UP001335737">
    <property type="component" value="Unassembled WGS sequence"/>
</dbReference>
<reference evidence="5 6" key="1">
    <citation type="journal article" date="2024" name="Int. J. Syst. Evol. Microbiol.">
        <title>Virgibacillus tibetensis sp. nov., isolated from salt lake on the Tibetan Plateau of China.</title>
        <authorList>
            <person name="Phurbu D."/>
            <person name="Liu Z.-X."/>
            <person name="Wang R."/>
            <person name="Zheng Y.-Y."/>
            <person name="Liu H.-C."/>
            <person name="Zhou Y.-G."/>
            <person name="Yu Y.-J."/>
            <person name="Li A.-H."/>
        </authorList>
    </citation>
    <scope>NUCLEOTIDE SEQUENCE [LARGE SCALE GENOMIC DNA]</scope>
    <source>
        <strain evidence="5 6">C22-A2</strain>
    </source>
</reference>
<dbReference type="PANTHER" id="PTHR22916">
    <property type="entry name" value="GLYCOSYLTRANSFERASE"/>
    <property type="match status" value="1"/>
</dbReference>
<keyword evidence="6" id="KW-1185">Reference proteome</keyword>
<organism evidence="5 6">
    <name type="scientific">Virgibacillus tibetensis</name>
    <dbReference type="NCBI Taxonomy" id="3042313"/>
    <lineage>
        <taxon>Bacteria</taxon>
        <taxon>Bacillati</taxon>
        <taxon>Bacillota</taxon>
        <taxon>Bacilli</taxon>
        <taxon>Bacillales</taxon>
        <taxon>Bacillaceae</taxon>
        <taxon>Virgibacillus</taxon>
    </lineage>
</organism>
<gene>
    <name evidence="5" type="ORF">QGM71_11090</name>
</gene>